<dbReference type="Gene3D" id="3.30.365.10">
    <property type="entry name" value="Aldehyde oxidase/xanthine dehydrogenase, molybdopterin binding domain"/>
    <property type="match status" value="3"/>
</dbReference>
<feature type="non-terminal residue" evidence="2">
    <location>
        <position position="1"/>
    </location>
</feature>
<dbReference type="InterPro" id="IPR000674">
    <property type="entry name" value="Ald_Oxase/Xan_DH_a/b"/>
</dbReference>
<reference evidence="2 3" key="1">
    <citation type="submission" date="2019-03" db="EMBL/GenBank/DDBJ databases">
        <title>Lake Tanganyika Metagenome-Assembled Genomes (MAGs).</title>
        <authorList>
            <person name="Tran P."/>
        </authorList>
    </citation>
    <scope>NUCLEOTIDE SEQUENCE [LARGE SCALE GENOMIC DNA]</scope>
    <source>
        <strain evidence="2">K_DeepCast_65m_m2_236</strain>
    </source>
</reference>
<dbReference type="SUPFAM" id="SSF56003">
    <property type="entry name" value="Molybdenum cofactor-binding domain"/>
    <property type="match status" value="2"/>
</dbReference>
<organism evidence="2 3">
    <name type="scientific">Candidatus Tanganyikabacteria bacterium</name>
    <dbReference type="NCBI Taxonomy" id="2961651"/>
    <lineage>
        <taxon>Bacteria</taxon>
        <taxon>Bacillati</taxon>
        <taxon>Candidatus Sericytochromatia</taxon>
        <taxon>Candidatus Tanganyikabacteria</taxon>
    </lineage>
</organism>
<dbReference type="InterPro" id="IPR008274">
    <property type="entry name" value="AldOxase/xan_DH_MoCoBD1"/>
</dbReference>
<gene>
    <name evidence="2" type="ORF">FJZ00_11610</name>
</gene>
<dbReference type="Pfam" id="PF02738">
    <property type="entry name" value="MoCoBD_1"/>
    <property type="match status" value="1"/>
</dbReference>
<sequence>GAASLLDRRTFLKVGAAVGGGLLLGIFFDLAGEQTAVSVAEDGATGLMPNAYIKIARDGVVTVLVPKSEMGQGVMTSLPAIVAEELDADWGMVQAEHAPAGKPYQWSFGQQFTGGSDAVRRGWEIMRGAAATARALLVQAAADTWGVPADQCRTEPGVVVHPQSGRKLAYGDLVDRAATMRAPDKAPFKEPAAYRLVGKPLARKDTPAKVTGKAQFGVDVNLPGMLVACVARCPVRFGKPKSFDGSKAKAIPGVMKILAISSGVAVVADGYWAARQGVNALEIAWDEGKNAKLTSEDVLNSFKEAVAHPEKTLKGEGDTRRALREAPRRLEAEFWMPYLAHATMEPMNCTADVRKDGCDVYGGIQAQTGAQQVAMQITGLPEEKVRVHTTLLGGGFGRRGENDFVREAVELSKAVGKPIKVVWSREDDMANDFYRPAAFHKMAGGVSADGWPVAWRHGLVATSALDRIYPIAKLILGRDPVVTDGAEDMPYYFENQETTVRYADPGLPVGFWRSVGYSQNVMAVECFLDELAKLGGKDPLEVRRHLLRKNPRQLAVLEAAAAKAEWGKPLPAGQFRGLATCSPFGSLVANVVELSIADEAIKV</sequence>
<evidence type="ECO:0000313" key="3">
    <source>
        <dbReference type="Proteomes" id="UP000703893"/>
    </source>
</evidence>
<dbReference type="InterPro" id="IPR046867">
    <property type="entry name" value="AldOxase/xan_DH_MoCoBD2"/>
</dbReference>
<feature type="non-terminal residue" evidence="2">
    <location>
        <position position="603"/>
    </location>
</feature>
<dbReference type="PANTHER" id="PTHR47495:SF2">
    <property type="entry name" value="ALDEHYDE DEHYDROGENASE"/>
    <property type="match status" value="1"/>
</dbReference>
<dbReference type="Pfam" id="PF20256">
    <property type="entry name" value="MoCoBD_2"/>
    <property type="match status" value="1"/>
</dbReference>
<feature type="domain" description="Aldehyde oxidase/xanthine dehydrogenase a/b hammerhead" evidence="1">
    <location>
        <begin position="211"/>
        <end position="289"/>
    </location>
</feature>
<evidence type="ECO:0000313" key="2">
    <source>
        <dbReference type="EMBL" id="MBM3275793.1"/>
    </source>
</evidence>
<accession>A0A938BNV9</accession>
<dbReference type="Proteomes" id="UP000703893">
    <property type="component" value="Unassembled WGS sequence"/>
</dbReference>
<proteinExistence type="predicted"/>
<dbReference type="SMART" id="SM01008">
    <property type="entry name" value="Ald_Xan_dh_C"/>
    <property type="match status" value="1"/>
</dbReference>
<dbReference type="InterPro" id="IPR052516">
    <property type="entry name" value="N-heterocyclic_Hydroxylase"/>
</dbReference>
<dbReference type="Gene3D" id="3.90.1170.50">
    <property type="entry name" value="Aldehyde oxidase/xanthine dehydrogenase, a/b hammerhead"/>
    <property type="match status" value="1"/>
</dbReference>
<protein>
    <submittedName>
        <fullName evidence="2">Xanthine dehydrogenase family protein molybdopterin-binding subunit</fullName>
    </submittedName>
</protein>
<evidence type="ECO:0000259" key="1">
    <source>
        <dbReference type="SMART" id="SM01008"/>
    </source>
</evidence>
<dbReference type="EMBL" id="VGJX01000724">
    <property type="protein sequence ID" value="MBM3275793.1"/>
    <property type="molecule type" value="Genomic_DNA"/>
</dbReference>
<comment type="caution">
    <text evidence="2">The sequence shown here is derived from an EMBL/GenBank/DDBJ whole genome shotgun (WGS) entry which is preliminary data.</text>
</comment>
<dbReference type="GO" id="GO:0016491">
    <property type="term" value="F:oxidoreductase activity"/>
    <property type="evidence" value="ECO:0007669"/>
    <property type="project" value="InterPro"/>
</dbReference>
<dbReference type="AlphaFoldDB" id="A0A938BNV9"/>
<dbReference type="PANTHER" id="PTHR47495">
    <property type="entry name" value="ALDEHYDE DEHYDROGENASE"/>
    <property type="match status" value="1"/>
</dbReference>
<name>A0A938BNV9_9BACT</name>
<dbReference type="InterPro" id="IPR037165">
    <property type="entry name" value="AldOxase/xan_DH_Mopterin-bd_sf"/>
</dbReference>